<dbReference type="EMBL" id="JAVFWL010000004">
    <property type="protein sequence ID" value="KAK6747600.1"/>
    <property type="molecule type" value="Genomic_DNA"/>
</dbReference>
<keyword evidence="2" id="KW-1185">Reference proteome</keyword>
<dbReference type="Proteomes" id="UP001303046">
    <property type="component" value="Unassembled WGS sequence"/>
</dbReference>
<organism evidence="1 2">
    <name type="scientific">Necator americanus</name>
    <name type="common">Human hookworm</name>
    <dbReference type="NCBI Taxonomy" id="51031"/>
    <lineage>
        <taxon>Eukaryota</taxon>
        <taxon>Metazoa</taxon>
        <taxon>Ecdysozoa</taxon>
        <taxon>Nematoda</taxon>
        <taxon>Chromadorea</taxon>
        <taxon>Rhabditida</taxon>
        <taxon>Rhabditina</taxon>
        <taxon>Rhabditomorpha</taxon>
        <taxon>Strongyloidea</taxon>
        <taxon>Ancylostomatidae</taxon>
        <taxon>Bunostominae</taxon>
        <taxon>Necator</taxon>
    </lineage>
</organism>
<gene>
    <name evidence="1" type="primary">Necator_chrIV.g13952</name>
    <name evidence="1" type="ORF">RB195_000660</name>
</gene>
<proteinExistence type="predicted"/>
<evidence type="ECO:0000313" key="1">
    <source>
        <dbReference type="EMBL" id="KAK6747600.1"/>
    </source>
</evidence>
<reference evidence="1 2" key="1">
    <citation type="submission" date="2023-08" db="EMBL/GenBank/DDBJ databases">
        <title>A Necator americanus chromosomal reference genome.</title>
        <authorList>
            <person name="Ilik V."/>
            <person name="Petrzelkova K.J."/>
            <person name="Pardy F."/>
            <person name="Fuh T."/>
            <person name="Niatou-Singa F.S."/>
            <person name="Gouil Q."/>
            <person name="Baker L."/>
            <person name="Ritchie M.E."/>
            <person name="Jex A.R."/>
            <person name="Gazzola D."/>
            <person name="Li H."/>
            <person name="Toshio Fujiwara R."/>
            <person name="Zhan B."/>
            <person name="Aroian R.V."/>
            <person name="Pafco B."/>
            <person name="Schwarz E.M."/>
        </authorList>
    </citation>
    <scope>NUCLEOTIDE SEQUENCE [LARGE SCALE GENOMIC DNA]</scope>
    <source>
        <strain evidence="1 2">Aroian</strain>
        <tissue evidence="1">Whole animal</tissue>
    </source>
</reference>
<name>A0ABR1DCI0_NECAM</name>
<evidence type="ECO:0000313" key="2">
    <source>
        <dbReference type="Proteomes" id="UP001303046"/>
    </source>
</evidence>
<protein>
    <submittedName>
        <fullName evidence="1">Uncharacterized protein</fullName>
    </submittedName>
</protein>
<accession>A0ABR1DCI0</accession>
<sequence>MRKERSMEENTIANKPKEDIVHEERLRRGRRRTSRLPNRVRHTYTSDVPIFVPVSEAKDQLMDQDLRAYLFDSTVLRALYYAAEMLGDTTATSRILLTTRRNP</sequence>
<comment type="caution">
    <text evidence="1">The sequence shown here is derived from an EMBL/GenBank/DDBJ whole genome shotgun (WGS) entry which is preliminary data.</text>
</comment>